<dbReference type="SMART" id="SM00612">
    <property type="entry name" value="Kelch"/>
    <property type="match status" value="2"/>
</dbReference>
<keyword evidence="2" id="KW-0677">Repeat</keyword>
<accession>R7U491</accession>
<evidence type="ECO:0000259" key="3">
    <source>
        <dbReference type="PROSITE" id="PS50097"/>
    </source>
</evidence>
<evidence type="ECO:0000256" key="2">
    <source>
        <dbReference type="ARBA" id="ARBA00022737"/>
    </source>
</evidence>
<dbReference type="CDD" id="cd14733">
    <property type="entry name" value="BACK"/>
    <property type="match status" value="1"/>
</dbReference>
<keyword evidence="1" id="KW-0880">Kelch repeat</keyword>
<protein>
    <recommendedName>
        <fullName evidence="3">BTB domain-containing protein</fullName>
    </recommendedName>
</protein>
<evidence type="ECO:0000313" key="4">
    <source>
        <dbReference type="EMBL" id="ELT97985.1"/>
    </source>
</evidence>
<dbReference type="OMA" id="LXCPRMR"/>
<feature type="domain" description="BTB" evidence="3">
    <location>
        <begin position="15"/>
        <end position="82"/>
    </location>
</feature>
<dbReference type="InterPro" id="IPR015915">
    <property type="entry name" value="Kelch-typ_b-propeller"/>
</dbReference>
<dbReference type="PANTHER" id="PTHR24412">
    <property type="entry name" value="KELCH PROTEIN"/>
    <property type="match status" value="1"/>
</dbReference>
<dbReference type="Proteomes" id="UP000014760">
    <property type="component" value="Unassembled WGS sequence"/>
</dbReference>
<dbReference type="InterPro" id="IPR011333">
    <property type="entry name" value="SKP1/BTB/POZ_sf"/>
</dbReference>
<dbReference type="EMBL" id="KB308347">
    <property type="protein sequence ID" value="ELT97985.1"/>
    <property type="molecule type" value="Genomic_DNA"/>
</dbReference>
<keyword evidence="6" id="KW-1185">Reference proteome</keyword>
<dbReference type="PANTHER" id="PTHR24412:SF489">
    <property type="entry name" value="RING FINGER DOMAIN AND KELCH REPEAT-CONTAINING PROTEIN DDB_G0271372"/>
    <property type="match status" value="1"/>
</dbReference>
<reference evidence="5" key="3">
    <citation type="submission" date="2015-06" db="UniProtKB">
        <authorList>
            <consortium name="EnsemblMetazoa"/>
        </authorList>
    </citation>
    <scope>IDENTIFICATION</scope>
</reference>
<dbReference type="InterPro" id="IPR006652">
    <property type="entry name" value="Kelch_1"/>
</dbReference>
<dbReference type="OrthoDB" id="6418787at2759"/>
<reference evidence="4 6" key="2">
    <citation type="journal article" date="2013" name="Nature">
        <title>Insights into bilaterian evolution from three spiralian genomes.</title>
        <authorList>
            <person name="Simakov O."/>
            <person name="Marletaz F."/>
            <person name="Cho S.J."/>
            <person name="Edsinger-Gonzales E."/>
            <person name="Havlak P."/>
            <person name="Hellsten U."/>
            <person name="Kuo D.H."/>
            <person name="Larsson T."/>
            <person name="Lv J."/>
            <person name="Arendt D."/>
            <person name="Savage R."/>
            <person name="Osoegawa K."/>
            <person name="de Jong P."/>
            <person name="Grimwood J."/>
            <person name="Chapman J.A."/>
            <person name="Shapiro H."/>
            <person name="Aerts A."/>
            <person name="Otillar R.P."/>
            <person name="Terry A.Y."/>
            <person name="Boore J.L."/>
            <person name="Grigoriev I.V."/>
            <person name="Lindberg D.R."/>
            <person name="Seaver E.C."/>
            <person name="Weisblat D.A."/>
            <person name="Putnam N.H."/>
            <person name="Rokhsar D.S."/>
        </authorList>
    </citation>
    <scope>NUCLEOTIDE SEQUENCE</scope>
    <source>
        <strain evidence="4 6">I ESC-2004</strain>
    </source>
</reference>
<dbReference type="PROSITE" id="PS50097">
    <property type="entry name" value="BTB"/>
    <property type="match status" value="1"/>
</dbReference>
<organism evidence="4">
    <name type="scientific">Capitella teleta</name>
    <name type="common">Polychaete worm</name>
    <dbReference type="NCBI Taxonomy" id="283909"/>
    <lineage>
        <taxon>Eukaryota</taxon>
        <taxon>Metazoa</taxon>
        <taxon>Spiralia</taxon>
        <taxon>Lophotrochozoa</taxon>
        <taxon>Annelida</taxon>
        <taxon>Polychaeta</taxon>
        <taxon>Sedentaria</taxon>
        <taxon>Scolecida</taxon>
        <taxon>Capitellidae</taxon>
        <taxon>Capitella</taxon>
    </lineage>
</organism>
<dbReference type="Pfam" id="PF00651">
    <property type="entry name" value="BTB"/>
    <property type="match status" value="1"/>
</dbReference>
<dbReference type="SUPFAM" id="SSF54695">
    <property type="entry name" value="POZ domain"/>
    <property type="match status" value="1"/>
</dbReference>
<dbReference type="SMART" id="SM00225">
    <property type="entry name" value="BTB"/>
    <property type="match status" value="1"/>
</dbReference>
<evidence type="ECO:0000313" key="6">
    <source>
        <dbReference type="Proteomes" id="UP000014760"/>
    </source>
</evidence>
<evidence type="ECO:0000256" key="1">
    <source>
        <dbReference type="ARBA" id="ARBA00022441"/>
    </source>
</evidence>
<sequence>MLESFCNMRAATELVDVILVFKNVKIPCHKVVLAGTCNYFRAMFVTEMKESRSAEVQMSDISADIGLTLVNYLYSGSIEITEQNAQALLAACNMLLLVDVKNNIAEFLSRQICNSNCVPLLNLARFYELESLRKAAHKFLTKHWKDLIDTNDLGELKEVDFLYIVGGKESKQGYMDSVECLDIKSLKWGHLSDLPLCLSTPMLTTVKDRLFVLGGIKGGGHSRMVFEYHNEAWEERSPMPEECRRGAAMEFDGFIFVVGGLEKSCLRYCQRRDDWNILQRTTFPHMFGPAMVWNDAIIVGGGEGTDANEEYCPHTDTWSTWQLKMPNSGQMQFILKI</sequence>
<gene>
    <name evidence="4" type="ORF">CAPTEDRAFT_134985</name>
</gene>
<dbReference type="SUPFAM" id="SSF117281">
    <property type="entry name" value="Kelch motif"/>
    <property type="match status" value="1"/>
</dbReference>
<proteinExistence type="predicted"/>
<dbReference type="EMBL" id="AMQN01010661">
    <property type="status" value="NOT_ANNOTATED_CDS"/>
    <property type="molecule type" value="Genomic_DNA"/>
</dbReference>
<name>R7U491_CAPTE</name>
<dbReference type="EnsemblMetazoa" id="CapteT134985">
    <property type="protein sequence ID" value="CapteP134985"/>
    <property type="gene ID" value="CapteG134985"/>
</dbReference>
<evidence type="ECO:0000313" key="5">
    <source>
        <dbReference type="EnsemblMetazoa" id="CapteP134985"/>
    </source>
</evidence>
<dbReference type="AlphaFoldDB" id="R7U491"/>
<reference evidence="6" key="1">
    <citation type="submission" date="2012-12" db="EMBL/GenBank/DDBJ databases">
        <authorList>
            <person name="Hellsten U."/>
            <person name="Grimwood J."/>
            <person name="Chapman J.A."/>
            <person name="Shapiro H."/>
            <person name="Aerts A."/>
            <person name="Otillar R.P."/>
            <person name="Terry A.Y."/>
            <person name="Boore J.L."/>
            <person name="Simakov O."/>
            <person name="Marletaz F."/>
            <person name="Cho S.-J."/>
            <person name="Edsinger-Gonzales E."/>
            <person name="Havlak P."/>
            <person name="Kuo D.-H."/>
            <person name="Larsson T."/>
            <person name="Lv J."/>
            <person name="Arendt D."/>
            <person name="Savage R."/>
            <person name="Osoegawa K."/>
            <person name="de Jong P."/>
            <person name="Lindberg D.R."/>
            <person name="Seaver E.C."/>
            <person name="Weisblat D.A."/>
            <person name="Putnam N.H."/>
            <person name="Grigoriev I.V."/>
            <person name="Rokhsar D.S."/>
        </authorList>
    </citation>
    <scope>NUCLEOTIDE SEQUENCE</scope>
    <source>
        <strain evidence="6">I ESC-2004</strain>
    </source>
</reference>
<dbReference type="HOGENOM" id="CLU_004253_14_0_1"/>
<dbReference type="InterPro" id="IPR000210">
    <property type="entry name" value="BTB/POZ_dom"/>
</dbReference>
<dbReference type="Gene3D" id="3.30.710.10">
    <property type="entry name" value="Potassium Channel Kv1.1, Chain A"/>
    <property type="match status" value="1"/>
</dbReference>
<dbReference type="Gene3D" id="2.120.10.80">
    <property type="entry name" value="Kelch-type beta propeller"/>
    <property type="match status" value="1"/>
</dbReference>